<accession>A0ABS4EBD2</accession>
<dbReference type="InterPro" id="IPR050769">
    <property type="entry name" value="NAT_camello-type"/>
</dbReference>
<evidence type="ECO:0000313" key="3">
    <source>
        <dbReference type="EMBL" id="MBP1855256.1"/>
    </source>
</evidence>
<dbReference type="PANTHER" id="PTHR13947:SF37">
    <property type="entry name" value="LD18367P"/>
    <property type="match status" value="1"/>
</dbReference>
<evidence type="ECO:0000313" key="4">
    <source>
        <dbReference type="Proteomes" id="UP000767291"/>
    </source>
</evidence>
<dbReference type="Pfam" id="PF13508">
    <property type="entry name" value="Acetyltransf_7"/>
    <property type="match status" value="1"/>
</dbReference>
<dbReference type="PANTHER" id="PTHR13947">
    <property type="entry name" value="GNAT FAMILY N-ACETYLTRANSFERASE"/>
    <property type="match status" value="1"/>
</dbReference>
<dbReference type="Gene3D" id="3.40.630.30">
    <property type="match status" value="1"/>
</dbReference>
<dbReference type="RefSeq" id="WP_209456703.1">
    <property type="nucleotide sequence ID" value="NZ_BAAACS010000002.1"/>
</dbReference>
<reference evidence="3 4" key="1">
    <citation type="submission" date="2021-03" db="EMBL/GenBank/DDBJ databases">
        <title>Genomic Encyclopedia of Type Strains, Phase IV (KMG-IV): sequencing the most valuable type-strain genomes for metagenomic binning, comparative biology and taxonomic classification.</title>
        <authorList>
            <person name="Goeker M."/>
        </authorList>
    </citation>
    <scope>NUCLEOTIDE SEQUENCE [LARGE SCALE GENOMIC DNA]</scope>
    <source>
        <strain evidence="3 4">DSM 1289</strain>
    </source>
</reference>
<name>A0ABS4EBD2_9FIRM</name>
<dbReference type="InterPro" id="IPR000182">
    <property type="entry name" value="GNAT_dom"/>
</dbReference>
<evidence type="ECO:0000259" key="2">
    <source>
        <dbReference type="PROSITE" id="PS51186"/>
    </source>
</evidence>
<comment type="caution">
    <text evidence="3">The sequence shown here is derived from an EMBL/GenBank/DDBJ whole genome shotgun (WGS) entry which is preliminary data.</text>
</comment>
<dbReference type="Proteomes" id="UP000767291">
    <property type="component" value="Unassembled WGS sequence"/>
</dbReference>
<feature type="domain" description="N-acetyltransferase" evidence="2">
    <location>
        <begin position="3"/>
        <end position="152"/>
    </location>
</feature>
<dbReference type="EMBL" id="JAGGJX010000002">
    <property type="protein sequence ID" value="MBP1855256.1"/>
    <property type="molecule type" value="Genomic_DNA"/>
</dbReference>
<dbReference type="PROSITE" id="PS51186">
    <property type="entry name" value="GNAT"/>
    <property type="match status" value="1"/>
</dbReference>
<dbReference type="CDD" id="cd04301">
    <property type="entry name" value="NAT_SF"/>
    <property type="match status" value="1"/>
</dbReference>
<sequence>MNIEIRKMDSNDTIPYDLLYLADPSIDMVERYLKEGECHIAIADKETVGVYLLARKSFDTLEIVNIAVKESHQSTGIGKLLVEDVVLLSKDKGAKYLEVGTGNSSISQLAFYQKCGFRIVGVDVDFFKNNYTEKIVENGIECLDMIRLRMNL</sequence>
<proteinExistence type="predicted"/>
<evidence type="ECO:0000256" key="1">
    <source>
        <dbReference type="ARBA" id="ARBA00022679"/>
    </source>
</evidence>
<gene>
    <name evidence="3" type="ORF">J2Z43_001649</name>
</gene>
<dbReference type="InterPro" id="IPR016181">
    <property type="entry name" value="Acyl_CoA_acyltransferase"/>
</dbReference>
<dbReference type="SUPFAM" id="SSF55729">
    <property type="entry name" value="Acyl-CoA N-acyltransferases (Nat)"/>
    <property type="match status" value="1"/>
</dbReference>
<protein>
    <submittedName>
        <fullName evidence="3">Ribosomal protein S18 acetylase RimI-like enzyme</fullName>
    </submittedName>
</protein>
<keyword evidence="4" id="KW-1185">Reference proteome</keyword>
<organism evidence="3 4">
    <name type="scientific">Metaclostridioides mangenotii</name>
    <dbReference type="NCBI Taxonomy" id="1540"/>
    <lineage>
        <taxon>Bacteria</taxon>
        <taxon>Bacillati</taxon>
        <taxon>Bacillota</taxon>
        <taxon>Clostridia</taxon>
        <taxon>Peptostreptococcales</taxon>
        <taxon>Peptostreptococcaceae</taxon>
        <taxon>Metaclostridioides</taxon>
    </lineage>
</organism>
<keyword evidence="1" id="KW-0808">Transferase</keyword>